<protein>
    <recommendedName>
        <fullName evidence="6">Mutator family transposase</fullName>
    </recommendedName>
</protein>
<dbReference type="EMBL" id="JACVXA010000039">
    <property type="protein sequence ID" value="MBE3639115.1"/>
    <property type="molecule type" value="Genomic_DNA"/>
</dbReference>
<comment type="similarity">
    <text evidence="2 6">Belongs to the transposase mutator family.</text>
</comment>
<name>A0A8J6YWD6_9RHOB</name>
<proteinExistence type="inferred from homology"/>
<dbReference type="GO" id="GO:0006313">
    <property type="term" value="P:DNA transposition"/>
    <property type="evidence" value="ECO:0007669"/>
    <property type="project" value="UniProtKB-UniRule"/>
</dbReference>
<keyword evidence="8" id="KW-1185">Reference proteome</keyword>
<evidence type="ECO:0000256" key="2">
    <source>
        <dbReference type="ARBA" id="ARBA00010961"/>
    </source>
</evidence>
<accession>A0A8J6YWD6</accession>
<dbReference type="Proteomes" id="UP000609121">
    <property type="component" value="Unassembled WGS sequence"/>
</dbReference>
<keyword evidence="6" id="KW-0814">Transposable element</keyword>
<evidence type="ECO:0000313" key="7">
    <source>
        <dbReference type="EMBL" id="MBE3639115.1"/>
    </source>
</evidence>
<dbReference type="Pfam" id="PF00872">
    <property type="entry name" value="Transposase_mut"/>
    <property type="match status" value="1"/>
</dbReference>
<keyword evidence="4 6" id="KW-0238">DNA-binding</keyword>
<sequence length="414" mass="46435">MTKTNMDLSELMAKHDQGDLLRSIAEAVLQLIMEADVDGLVGAGRHECSGERTTWRNGYRDRSLDTRLGTLNLRVPKLRQGSYFPGFLEARKTSEQALVAVIQEAWIGGVSTRRVDELVQAMGLSGISKSTVSKLCKDIDERVGEFLNRPLTGEWPYVWLDATYLKVRQGGRIVSVAAIIAVAANTEGRREIVGLGIGPSEAETFWTEFLRSLEARGLSGVRLVISDAHTGLRAAISWVFEATWQRCRVHWMRNALAHVSRGQHTVVAAAIRQAFDQPDRTHAGEIWHKVAEQLRPRWPKLADLMDASEHDVLAYMSFPRQHRTKLHSTNPIERLNKEVKHRADVVGIFPNEASITRLIGAVLFEQNDEWQTASRYMMVEAFAQIDKEEIDPILSITTKAASSCPQAIREITPH</sequence>
<dbReference type="AlphaFoldDB" id="A0A8J6YWD6"/>
<dbReference type="PANTHER" id="PTHR33217:SF7">
    <property type="entry name" value="TRANSPOSASE FOR INSERTION SEQUENCE ELEMENT IS1081"/>
    <property type="match status" value="1"/>
</dbReference>
<comment type="caution">
    <text evidence="7">The sequence shown here is derived from an EMBL/GenBank/DDBJ whole genome shotgun (WGS) entry which is preliminary data.</text>
</comment>
<dbReference type="PANTHER" id="PTHR33217">
    <property type="entry name" value="TRANSPOSASE FOR INSERTION SEQUENCE ELEMENT IS1081"/>
    <property type="match status" value="1"/>
</dbReference>
<keyword evidence="5 6" id="KW-0233">DNA recombination</keyword>
<dbReference type="GO" id="GO:0004803">
    <property type="term" value="F:transposase activity"/>
    <property type="evidence" value="ECO:0007669"/>
    <property type="project" value="UniProtKB-UniRule"/>
</dbReference>
<evidence type="ECO:0000256" key="1">
    <source>
        <dbReference type="ARBA" id="ARBA00002190"/>
    </source>
</evidence>
<reference evidence="7" key="1">
    <citation type="submission" date="2020-09" db="EMBL/GenBank/DDBJ databases">
        <title>A novel bacterium of genus Mangrovicoccus, isolated from South China Sea.</title>
        <authorList>
            <person name="Huang H."/>
            <person name="Mo K."/>
            <person name="Hu Y."/>
        </authorList>
    </citation>
    <scope>NUCLEOTIDE SEQUENCE</scope>
    <source>
        <strain evidence="7">HB182678</strain>
    </source>
</reference>
<evidence type="ECO:0000313" key="8">
    <source>
        <dbReference type="Proteomes" id="UP000609121"/>
    </source>
</evidence>
<dbReference type="GO" id="GO:0003677">
    <property type="term" value="F:DNA binding"/>
    <property type="evidence" value="ECO:0007669"/>
    <property type="project" value="UniProtKB-UniRule"/>
</dbReference>
<comment type="function">
    <text evidence="1 6">Required for the transposition of the insertion element.</text>
</comment>
<keyword evidence="3 6" id="KW-0815">Transposition</keyword>
<evidence type="ECO:0000256" key="6">
    <source>
        <dbReference type="RuleBase" id="RU365089"/>
    </source>
</evidence>
<dbReference type="InterPro" id="IPR001207">
    <property type="entry name" value="Transposase_mutator"/>
</dbReference>
<dbReference type="NCBIfam" id="NF033543">
    <property type="entry name" value="transpos_IS256"/>
    <property type="match status" value="1"/>
</dbReference>
<evidence type="ECO:0000256" key="5">
    <source>
        <dbReference type="ARBA" id="ARBA00023172"/>
    </source>
</evidence>
<gene>
    <name evidence="7" type="ORF">ICN82_12985</name>
</gene>
<evidence type="ECO:0000256" key="4">
    <source>
        <dbReference type="ARBA" id="ARBA00023125"/>
    </source>
</evidence>
<organism evidence="7 8">
    <name type="scientific">Mangrovicoccus algicola</name>
    <dbReference type="NCBI Taxonomy" id="2771008"/>
    <lineage>
        <taxon>Bacteria</taxon>
        <taxon>Pseudomonadati</taxon>
        <taxon>Pseudomonadota</taxon>
        <taxon>Alphaproteobacteria</taxon>
        <taxon>Rhodobacterales</taxon>
        <taxon>Paracoccaceae</taxon>
        <taxon>Mangrovicoccus</taxon>
    </lineage>
</organism>
<dbReference type="RefSeq" id="WP_193183451.1">
    <property type="nucleotide sequence ID" value="NZ_JACVXA010000039.1"/>
</dbReference>
<evidence type="ECO:0000256" key="3">
    <source>
        <dbReference type="ARBA" id="ARBA00022578"/>
    </source>
</evidence>